<evidence type="ECO:0000313" key="3">
    <source>
        <dbReference type="Proteomes" id="UP001221757"/>
    </source>
</evidence>
<evidence type="ECO:0000259" key="1">
    <source>
        <dbReference type="Pfam" id="PF12937"/>
    </source>
</evidence>
<proteinExistence type="predicted"/>
<evidence type="ECO:0000313" key="2">
    <source>
        <dbReference type="EMBL" id="KAJ7656184.1"/>
    </source>
</evidence>
<dbReference type="Proteomes" id="UP001221757">
    <property type="component" value="Unassembled WGS sequence"/>
</dbReference>
<dbReference type="Pfam" id="PF12937">
    <property type="entry name" value="F-box-like"/>
    <property type="match status" value="1"/>
</dbReference>
<comment type="caution">
    <text evidence="2">The sequence shown here is derived from an EMBL/GenBank/DDBJ whole genome shotgun (WGS) entry which is preliminary data.</text>
</comment>
<dbReference type="InterPro" id="IPR032675">
    <property type="entry name" value="LRR_dom_sf"/>
</dbReference>
<organism evidence="2 3">
    <name type="scientific">Mycena rosella</name>
    <name type="common">Pink bonnet</name>
    <name type="synonym">Agaricus rosellus</name>
    <dbReference type="NCBI Taxonomy" id="1033263"/>
    <lineage>
        <taxon>Eukaryota</taxon>
        <taxon>Fungi</taxon>
        <taxon>Dikarya</taxon>
        <taxon>Basidiomycota</taxon>
        <taxon>Agaricomycotina</taxon>
        <taxon>Agaricomycetes</taxon>
        <taxon>Agaricomycetidae</taxon>
        <taxon>Agaricales</taxon>
        <taxon>Marasmiineae</taxon>
        <taxon>Mycenaceae</taxon>
        <taxon>Mycena</taxon>
    </lineage>
</organism>
<accession>A0AAD7CPA7</accession>
<sequence>MRCDNCENPFVKSHLLPTPAQFEHLRDVIRSNSPPPETSSFRAIIADAPAELARYDAEIRRRQEALYALRADRALLETYADGCRSVFSPARRLPTELLGDIFDMCAPPGADEIVDDTTPKEEVDRLAKKYLLQLSRVCSRWHGVVMGTPMLWSTLVVDTVCWSTFPVSQETLLGLMAASLERGAQSPLTVEIAVAHGDLNERPVLELISRHARRWKSIYLWVNPESVRFLGAAKGNLPLLERLQLYASVENEHQSGLDIFEVAPRLTYFRLLGWHHRSPTLPWGQLLDVKFENRNSNQLSGVNMSSISLPLILPSSTSEISTLTISVRATPNELHTETPQFLAFASRSSLHSSLTSLDIQVVLQDAQLLQCLEHLTSLEELWISDYEDYQGGHALITDHLLRRLVWRPDDPTSVVPRLRFLSVASLMHFCDDSLWDFVSSRTPPGRREEGPFVVEVFWLPGRARELSSQFIGRFSALEERGALLMMATVFS</sequence>
<dbReference type="AlphaFoldDB" id="A0AAD7CPA7"/>
<dbReference type="InterPro" id="IPR001810">
    <property type="entry name" value="F-box_dom"/>
</dbReference>
<protein>
    <recommendedName>
        <fullName evidence="1">F-box domain-containing protein</fullName>
    </recommendedName>
</protein>
<dbReference type="Gene3D" id="3.80.10.10">
    <property type="entry name" value="Ribonuclease Inhibitor"/>
    <property type="match status" value="1"/>
</dbReference>
<name>A0AAD7CPA7_MYCRO</name>
<gene>
    <name evidence="2" type="ORF">B0H17DRAFT_1098511</name>
</gene>
<reference evidence="2" key="1">
    <citation type="submission" date="2023-03" db="EMBL/GenBank/DDBJ databases">
        <title>Massive genome expansion in bonnet fungi (Mycena s.s.) driven by repeated elements and novel gene families across ecological guilds.</title>
        <authorList>
            <consortium name="Lawrence Berkeley National Laboratory"/>
            <person name="Harder C.B."/>
            <person name="Miyauchi S."/>
            <person name="Viragh M."/>
            <person name="Kuo A."/>
            <person name="Thoen E."/>
            <person name="Andreopoulos B."/>
            <person name="Lu D."/>
            <person name="Skrede I."/>
            <person name="Drula E."/>
            <person name="Henrissat B."/>
            <person name="Morin E."/>
            <person name="Kohler A."/>
            <person name="Barry K."/>
            <person name="LaButti K."/>
            <person name="Morin E."/>
            <person name="Salamov A."/>
            <person name="Lipzen A."/>
            <person name="Mereny Z."/>
            <person name="Hegedus B."/>
            <person name="Baldrian P."/>
            <person name="Stursova M."/>
            <person name="Weitz H."/>
            <person name="Taylor A."/>
            <person name="Grigoriev I.V."/>
            <person name="Nagy L.G."/>
            <person name="Martin F."/>
            <person name="Kauserud H."/>
        </authorList>
    </citation>
    <scope>NUCLEOTIDE SEQUENCE</scope>
    <source>
        <strain evidence="2">CBHHK067</strain>
    </source>
</reference>
<dbReference type="Gene3D" id="1.20.1280.50">
    <property type="match status" value="1"/>
</dbReference>
<dbReference type="EMBL" id="JARKIE010000303">
    <property type="protein sequence ID" value="KAJ7656184.1"/>
    <property type="molecule type" value="Genomic_DNA"/>
</dbReference>
<feature type="domain" description="F-box" evidence="1">
    <location>
        <begin position="92"/>
        <end position="156"/>
    </location>
</feature>
<keyword evidence="3" id="KW-1185">Reference proteome</keyword>